<dbReference type="PROSITE" id="PS50112">
    <property type="entry name" value="PAS"/>
    <property type="match status" value="1"/>
</dbReference>
<organism evidence="6 7">
    <name type="scientific">Longimicrobium terrae</name>
    <dbReference type="NCBI Taxonomy" id="1639882"/>
    <lineage>
        <taxon>Bacteria</taxon>
        <taxon>Pseudomonadati</taxon>
        <taxon>Gemmatimonadota</taxon>
        <taxon>Longimicrobiia</taxon>
        <taxon>Longimicrobiales</taxon>
        <taxon>Longimicrobiaceae</taxon>
        <taxon>Longimicrobium</taxon>
    </lineage>
</organism>
<gene>
    <name evidence="6" type="ORF">HNQ61_005536</name>
</gene>
<dbReference type="SUPFAM" id="SSF55785">
    <property type="entry name" value="PYP-like sensor domain (PAS domain)"/>
    <property type="match status" value="1"/>
</dbReference>
<accession>A0A841H797</accession>
<dbReference type="GO" id="GO:0009881">
    <property type="term" value="F:photoreceptor activity"/>
    <property type="evidence" value="ECO:0007669"/>
    <property type="project" value="InterPro"/>
</dbReference>
<dbReference type="InterPro" id="IPR035965">
    <property type="entry name" value="PAS-like_dom_sf"/>
</dbReference>
<dbReference type="Pfam" id="PF00989">
    <property type="entry name" value="PAS"/>
    <property type="match status" value="1"/>
</dbReference>
<proteinExistence type="inferred from homology"/>
<keyword evidence="7" id="KW-1185">Reference proteome</keyword>
<dbReference type="GO" id="GO:0006355">
    <property type="term" value="P:regulation of DNA-templated transcription"/>
    <property type="evidence" value="ECO:0007669"/>
    <property type="project" value="InterPro"/>
</dbReference>
<evidence type="ECO:0000259" key="5">
    <source>
        <dbReference type="PROSITE" id="PS50112"/>
    </source>
</evidence>
<dbReference type="AlphaFoldDB" id="A0A841H797"/>
<dbReference type="Proteomes" id="UP000582837">
    <property type="component" value="Unassembled WGS sequence"/>
</dbReference>
<protein>
    <recommendedName>
        <fullName evidence="2">Photoactive yellow protein</fullName>
    </recommendedName>
</protein>
<dbReference type="InterPro" id="IPR012130">
    <property type="entry name" value="PYP"/>
</dbReference>
<reference evidence="6 7" key="1">
    <citation type="submission" date="2020-08" db="EMBL/GenBank/DDBJ databases">
        <title>Genomic Encyclopedia of Type Strains, Phase IV (KMG-IV): sequencing the most valuable type-strain genomes for metagenomic binning, comparative biology and taxonomic classification.</title>
        <authorList>
            <person name="Goeker M."/>
        </authorList>
    </citation>
    <scope>NUCLEOTIDE SEQUENCE [LARGE SCALE GENOMIC DNA]</scope>
    <source>
        <strain evidence="6 7">DSM 29007</strain>
    </source>
</reference>
<dbReference type="RefSeq" id="WP_170039014.1">
    <property type="nucleotide sequence ID" value="NZ_JABDTL010000002.1"/>
</dbReference>
<evidence type="ECO:0000256" key="1">
    <source>
        <dbReference type="ARBA" id="ARBA00009132"/>
    </source>
</evidence>
<dbReference type="EMBL" id="JACHIA010000031">
    <property type="protein sequence ID" value="MBB6073858.1"/>
    <property type="molecule type" value="Genomic_DNA"/>
</dbReference>
<evidence type="ECO:0000256" key="2">
    <source>
        <dbReference type="ARBA" id="ARBA00019243"/>
    </source>
</evidence>
<evidence type="ECO:0000256" key="3">
    <source>
        <dbReference type="ARBA" id="ARBA00022991"/>
    </source>
</evidence>
<dbReference type="Gene3D" id="3.30.450.20">
    <property type="entry name" value="PAS domain"/>
    <property type="match status" value="1"/>
</dbReference>
<dbReference type="PIRSF" id="PIRSF000087">
    <property type="entry name" value="PYP"/>
    <property type="match status" value="1"/>
</dbReference>
<dbReference type="InterPro" id="IPR000014">
    <property type="entry name" value="PAS"/>
</dbReference>
<evidence type="ECO:0000256" key="4">
    <source>
        <dbReference type="ARBA" id="ARBA00023170"/>
    </source>
</evidence>
<evidence type="ECO:0000313" key="7">
    <source>
        <dbReference type="Proteomes" id="UP000582837"/>
    </source>
</evidence>
<sequence>MQSARAEVILMVETLTAEELDSLPVGVIQLDRDGTVLQYNETESALARTSRADVIGRDFFNEVAPCTAVRDFQGRFQDGVARRELDVTFDYQFRFRDDRTKDVSVSMSYRPESDTVWVVVERP</sequence>
<feature type="domain" description="PAS" evidence="5">
    <location>
        <begin position="12"/>
        <end position="63"/>
    </location>
</feature>
<dbReference type="InterPro" id="IPR013767">
    <property type="entry name" value="PAS_fold"/>
</dbReference>
<evidence type="ECO:0000313" key="6">
    <source>
        <dbReference type="EMBL" id="MBB6073858.1"/>
    </source>
</evidence>
<comment type="caution">
    <text evidence="6">The sequence shown here is derived from an EMBL/GenBank/DDBJ whole genome shotgun (WGS) entry which is preliminary data.</text>
</comment>
<dbReference type="CDD" id="cd00130">
    <property type="entry name" value="PAS"/>
    <property type="match status" value="1"/>
</dbReference>
<comment type="similarity">
    <text evidence="1">Belongs to the photoactive yellow protein family.</text>
</comment>
<name>A0A841H797_9BACT</name>
<keyword evidence="3" id="KW-0157">Chromophore</keyword>
<dbReference type="GO" id="GO:0007602">
    <property type="term" value="P:phototransduction"/>
    <property type="evidence" value="ECO:0007669"/>
    <property type="project" value="InterPro"/>
</dbReference>
<keyword evidence="4" id="KW-0675">Receptor</keyword>